<name>A0A562PBW1_9HYPH</name>
<dbReference type="RefSeq" id="WP_162457861.1">
    <property type="nucleotide sequence ID" value="NZ_BSPF01000003.1"/>
</dbReference>
<evidence type="ECO:0000256" key="1">
    <source>
        <dbReference type="SAM" id="MobiDB-lite"/>
    </source>
</evidence>
<proteinExistence type="predicted"/>
<dbReference type="EMBL" id="VLKT01000004">
    <property type="protein sequence ID" value="TWI41965.1"/>
    <property type="molecule type" value="Genomic_DNA"/>
</dbReference>
<dbReference type="InterPro" id="IPR009929">
    <property type="entry name" value="T3SS_YscO"/>
</dbReference>
<feature type="region of interest" description="Disordered" evidence="1">
    <location>
        <begin position="140"/>
        <end position="163"/>
    </location>
</feature>
<accession>A0A562PBW1</accession>
<dbReference type="InterPro" id="IPR053716">
    <property type="entry name" value="Flag_assembly_chemotaxis_eff"/>
</dbReference>
<evidence type="ECO:0000313" key="3">
    <source>
        <dbReference type="Proteomes" id="UP000317122"/>
    </source>
</evidence>
<comment type="caution">
    <text evidence="2">The sequence shown here is derived from an EMBL/GenBank/DDBJ whole genome shotgun (WGS) entry which is preliminary data.</text>
</comment>
<dbReference type="AlphaFoldDB" id="A0A562PBW1"/>
<reference evidence="2 3" key="1">
    <citation type="journal article" date="2015" name="Stand. Genomic Sci.">
        <title>Genomic Encyclopedia of Bacterial and Archaeal Type Strains, Phase III: the genomes of soil and plant-associated and newly described type strains.</title>
        <authorList>
            <person name="Whitman W.B."/>
            <person name="Woyke T."/>
            <person name="Klenk H.P."/>
            <person name="Zhou Y."/>
            <person name="Lilburn T.G."/>
            <person name="Beck B.J."/>
            <person name="De Vos P."/>
            <person name="Vandamme P."/>
            <person name="Eisen J.A."/>
            <person name="Garrity G."/>
            <person name="Hugenholtz P."/>
            <person name="Kyrpides N.C."/>
        </authorList>
    </citation>
    <scope>NUCLEOTIDE SEQUENCE [LARGE SCALE GENOMIC DNA]</scope>
    <source>
        <strain evidence="2 3">CGMCC 1.2546</strain>
    </source>
</reference>
<dbReference type="OrthoDB" id="8085875at2"/>
<dbReference type="Pfam" id="PF07321">
    <property type="entry name" value="YscO"/>
    <property type="match status" value="1"/>
</dbReference>
<sequence length="163" mass="18401">MKEHEMISRLRDLRRRREQRSQNMVIRSQAEARRAANDVQQTTDAIAAHRRRAVADEQAAFDAMIGQPVTMPSLHRLQGKFEKAAAQAMQLEDSRREAGAAEEKCNADLAEARRRHNSHFKAVTKLDRLLEQLTRRAAGRQTAITELGDEDDRGGMPASGDRS</sequence>
<protein>
    <submittedName>
        <fullName evidence="2">Type III secretion system (T3SS) protein YscO</fullName>
    </submittedName>
</protein>
<feature type="region of interest" description="Disordered" evidence="1">
    <location>
        <begin position="1"/>
        <end position="38"/>
    </location>
</feature>
<organism evidence="2 3">
    <name type="scientific">Mesorhizobium tianshanense</name>
    <dbReference type="NCBI Taxonomy" id="39844"/>
    <lineage>
        <taxon>Bacteria</taxon>
        <taxon>Pseudomonadati</taxon>
        <taxon>Pseudomonadota</taxon>
        <taxon>Alphaproteobacteria</taxon>
        <taxon>Hyphomicrobiales</taxon>
        <taxon>Phyllobacteriaceae</taxon>
        <taxon>Mesorhizobium</taxon>
    </lineage>
</organism>
<evidence type="ECO:0000313" key="2">
    <source>
        <dbReference type="EMBL" id="TWI41965.1"/>
    </source>
</evidence>
<gene>
    <name evidence="2" type="ORF">IQ26_00889</name>
</gene>
<feature type="compositionally biased region" description="Basic and acidic residues" evidence="1">
    <location>
        <begin position="1"/>
        <end position="11"/>
    </location>
</feature>
<keyword evidence="3" id="KW-1185">Reference proteome</keyword>
<dbReference type="Gene3D" id="1.10.287.1700">
    <property type="match status" value="1"/>
</dbReference>
<dbReference type="Proteomes" id="UP000317122">
    <property type="component" value="Unassembled WGS sequence"/>
</dbReference>